<name>A0AA38HAE2_9TREE</name>
<reference evidence="2" key="1">
    <citation type="journal article" date="2022" name="G3 (Bethesda)">
        <title>High quality genome of the basidiomycete yeast Dioszegia hungarica PDD-24b-2 isolated from cloud water.</title>
        <authorList>
            <person name="Jarrige D."/>
            <person name="Haridas S."/>
            <person name="Bleykasten-Grosshans C."/>
            <person name="Joly M."/>
            <person name="Nadalig T."/>
            <person name="Sancelme M."/>
            <person name="Vuilleumier S."/>
            <person name="Grigoriev I.V."/>
            <person name="Amato P."/>
            <person name="Bringel F."/>
        </authorList>
    </citation>
    <scope>NUCLEOTIDE SEQUENCE</scope>
    <source>
        <strain evidence="2">PDD-24b-2</strain>
    </source>
</reference>
<protein>
    <submittedName>
        <fullName evidence="2">Uncharacterized protein</fullName>
    </submittedName>
</protein>
<proteinExistence type="predicted"/>
<dbReference type="EMBL" id="JAKWFO010000004">
    <property type="protein sequence ID" value="KAI9637592.1"/>
    <property type="molecule type" value="Genomic_DNA"/>
</dbReference>
<comment type="caution">
    <text evidence="2">The sequence shown here is derived from an EMBL/GenBank/DDBJ whole genome shotgun (WGS) entry which is preliminary data.</text>
</comment>
<accession>A0AA38HAE2</accession>
<evidence type="ECO:0000313" key="2">
    <source>
        <dbReference type="EMBL" id="KAI9637592.1"/>
    </source>
</evidence>
<organism evidence="2 3">
    <name type="scientific">Dioszegia hungarica</name>
    <dbReference type="NCBI Taxonomy" id="4972"/>
    <lineage>
        <taxon>Eukaryota</taxon>
        <taxon>Fungi</taxon>
        <taxon>Dikarya</taxon>
        <taxon>Basidiomycota</taxon>
        <taxon>Agaricomycotina</taxon>
        <taxon>Tremellomycetes</taxon>
        <taxon>Tremellales</taxon>
        <taxon>Bulleribasidiaceae</taxon>
        <taxon>Dioszegia</taxon>
    </lineage>
</organism>
<feature type="compositionally biased region" description="Basic and acidic residues" evidence="1">
    <location>
        <begin position="275"/>
        <end position="285"/>
    </location>
</feature>
<keyword evidence="3" id="KW-1185">Reference proteome</keyword>
<sequence>MPDPRLDPQLFSINKLETCVTVDGQRQYETKASYDKHTRRHVNTLDLPPDKDFSINFRIGGNKPITKNDDNGLALETSLDGQAIHPVFIKYRNHETVELSHIFGNGENGEETKFSLYIAAITPSGDPLTPELSEEVGTLKIDVFPANLKKSTGASKYKSKSSLRCITSAFDADVKSKPYCIRTGPAEIATSQDRGANWMPSVPYKTKESDRLITIVYQYRRRVDAALPENRNGGINLAGGVLQPEDLKTFIKDTIIEVVEERIQSRNGNVNGAKRGRDNGTDRGMTDFTHFGNESNEGSVSREASPLSGIDEDEARSRRRMKTEMSDHGEGDLYW</sequence>
<feature type="region of interest" description="Disordered" evidence="1">
    <location>
        <begin position="267"/>
        <end position="335"/>
    </location>
</feature>
<dbReference type="AlphaFoldDB" id="A0AA38HAE2"/>
<gene>
    <name evidence="2" type="ORF">MKK02DRAFT_43518</name>
</gene>
<dbReference type="GeneID" id="77731671"/>
<feature type="compositionally biased region" description="Basic and acidic residues" evidence="1">
    <location>
        <begin position="322"/>
        <end position="335"/>
    </location>
</feature>
<evidence type="ECO:0000313" key="3">
    <source>
        <dbReference type="Proteomes" id="UP001164286"/>
    </source>
</evidence>
<evidence type="ECO:0000256" key="1">
    <source>
        <dbReference type="SAM" id="MobiDB-lite"/>
    </source>
</evidence>
<dbReference type="RefSeq" id="XP_052947369.1">
    <property type="nucleotide sequence ID" value="XM_053092466.1"/>
</dbReference>
<dbReference type="Proteomes" id="UP001164286">
    <property type="component" value="Unassembled WGS sequence"/>
</dbReference>